<dbReference type="OrthoDB" id="6420751at2759"/>
<dbReference type="AlphaFoldDB" id="A0A4Y2CJT9"/>
<keyword evidence="3" id="KW-1185">Reference proteome</keyword>
<dbReference type="Proteomes" id="UP000499080">
    <property type="component" value="Unassembled WGS sequence"/>
</dbReference>
<organism evidence="2 3">
    <name type="scientific">Araneus ventricosus</name>
    <name type="common">Orbweaver spider</name>
    <name type="synonym">Epeira ventricosa</name>
    <dbReference type="NCBI Taxonomy" id="182803"/>
    <lineage>
        <taxon>Eukaryota</taxon>
        <taxon>Metazoa</taxon>
        <taxon>Ecdysozoa</taxon>
        <taxon>Arthropoda</taxon>
        <taxon>Chelicerata</taxon>
        <taxon>Arachnida</taxon>
        <taxon>Araneae</taxon>
        <taxon>Araneomorphae</taxon>
        <taxon>Entelegynae</taxon>
        <taxon>Araneoidea</taxon>
        <taxon>Araneidae</taxon>
        <taxon>Araneus</taxon>
    </lineage>
</organism>
<accession>A0A4Y2CJT9</accession>
<comment type="caution">
    <text evidence="2">The sequence shown here is derived from an EMBL/GenBank/DDBJ whole genome shotgun (WGS) entry which is preliminary data.</text>
</comment>
<keyword evidence="1" id="KW-0732">Signal</keyword>
<name>A0A4Y2CJT9_ARAVE</name>
<protein>
    <recommendedName>
        <fullName evidence="4">DUF19 domain-containing protein</fullName>
    </recommendedName>
</protein>
<evidence type="ECO:0000313" key="2">
    <source>
        <dbReference type="EMBL" id="GBM04613.1"/>
    </source>
</evidence>
<evidence type="ECO:0000256" key="1">
    <source>
        <dbReference type="SAM" id="SignalP"/>
    </source>
</evidence>
<evidence type="ECO:0008006" key="4">
    <source>
        <dbReference type="Google" id="ProtNLM"/>
    </source>
</evidence>
<feature type="chain" id="PRO_5021453565" description="DUF19 domain-containing protein" evidence="1">
    <location>
        <begin position="17"/>
        <end position="234"/>
    </location>
</feature>
<proteinExistence type="predicted"/>
<sequence length="234" mass="27106">MKSIVLVLLILGSCYAHYTEDCLTLCEDVNPLDEWENEGYAPSLYMLKTLCPKTLEFLDCRTEEMQDCLGQSFGDMAISTNFSIASFSRVILATNTLIRQVCNENSSFHKDYVRNIDCYKAFSYVIRQFCSQDVSRIENLFLGTLKVYPEEDMNCKVKLFSGPYELACMSDMIGRACGPTAKRLHATATLMFKDIFLVDCPHINQNWKEEYLDFLVGNKRREFEEIYNAFFKRF</sequence>
<reference evidence="2 3" key="1">
    <citation type="journal article" date="2019" name="Sci. Rep.">
        <title>Orb-weaving spider Araneus ventricosus genome elucidates the spidroin gene catalogue.</title>
        <authorList>
            <person name="Kono N."/>
            <person name="Nakamura H."/>
            <person name="Ohtoshi R."/>
            <person name="Moran D.A.P."/>
            <person name="Shinohara A."/>
            <person name="Yoshida Y."/>
            <person name="Fujiwara M."/>
            <person name="Mori M."/>
            <person name="Tomita M."/>
            <person name="Arakawa K."/>
        </authorList>
    </citation>
    <scope>NUCLEOTIDE SEQUENCE [LARGE SCALE GENOMIC DNA]</scope>
</reference>
<feature type="signal peptide" evidence="1">
    <location>
        <begin position="1"/>
        <end position="16"/>
    </location>
</feature>
<gene>
    <name evidence="2" type="ORF">AVEN_75574_1</name>
</gene>
<dbReference type="EMBL" id="BGPR01000205">
    <property type="protein sequence ID" value="GBM04613.1"/>
    <property type="molecule type" value="Genomic_DNA"/>
</dbReference>
<evidence type="ECO:0000313" key="3">
    <source>
        <dbReference type="Proteomes" id="UP000499080"/>
    </source>
</evidence>